<dbReference type="InterPro" id="IPR036514">
    <property type="entry name" value="SGNH_hydro_sf"/>
</dbReference>
<dbReference type="InterPro" id="IPR007407">
    <property type="entry name" value="DUF459"/>
</dbReference>
<organism evidence="1 2">
    <name type="scientific">Uliginosibacterium aquaticum</name>
    <dbReference type="NCBI Taxonomy" id="2731212"/>
    <lineage>
        <taxon>Bacteria</taxon>
        <taxon>Pseudomonadati</taxon>
        <taxon>Pseudomonadota</taxon>
        <taxon>Betaproteobacteria</taxon>
        <taxon>Rhodocyclales</taxon>
        <taxon>Zoogloeaceae</taxon>
        <taxon>Uliginosibacterium</taxon>
    </lineage>
</organism>
<sequence length="348" mass="37841">MMPRRFDKLPRMFLTLLAAMLVGLVLEAEGLKVWAERLEVGPLRSVAEPVTQFWHETAQVFGAEVPRRLALAGKASLADGFSGQPTLLVQRDTPEPVVPAALQSEPASPTAQTSEPLVAASRPLASAAPAAQRPLAAPSGTQIVLAGDSMMAVGLAPTLRRGLGDGQSVRIIKAYRSGTGLARPEVFDWLAQYPQMLGETRPAVVICSLGANDGQNVQLGKQVLEFGSPEWDAFYRARLTAYLDLLTRDNTRVLWVGMPVMRAPSFARKMQHMNALVQDVLKAYPMVSWLDPNPALGQEKGSFAQFRANERGKLIKLRADDGIHMTDDGALFLLPGIRSWLEQQLPSA</sequence>
<evidence type="ECO:0000313" key="2">
    <source>
        <dbReference type="Proteomes" id="UP000778523"/>
    </source>
</evidence>
<dbReference type="SUPFAM" id="SSF52266">
    <property type="entry name" value="SGNH hydrolase"/>
    <property type="match status" value="1"/>
</dbReference>
<dbReference type="Pfam" id="PF04311">
    <property type="entry name" value="DUF459"/>
    <property type="match status" value="1"/>
</dbReference>
<reference evidence="1 2" key="1">
    <citation type="submission" date="2020-06" db="EMBL/GenBank/DDBJ databases">
        <title>Draft genome of Uliginosibacterium sp. IMCC34675.</title>
        <authorList>
            <person name="Song J."/>
        </authorList>
    </citation>
    <scope>NUCLEOTIDE SEQUENCE [LARGE SCALE GENOMIC DNA]</scope>
    <source>
        <strain evidence="1 2">IMCC34675</strain>
    </source>
</reference>
<dbReference type="Gene3D" id="3.40.50.1110">
    <property type="entry name" value="SGNH hydrolase"/>
    <property type="match status" value="1"/>
</dbReference>
<gene>
    <name evidence="1" type="ORF">HJ583_009885</name>
</gene>
<name>A0ABX2IHH0_9RHOO</name>
<protein>
    <submittedName>
        <fullName evidence="1">DUF459 domain-containing protein</fullName>
    </submittedName>
</protein>
<comment type="caution">
    <text evidence="1">The sequence shown here is derived from an EMBL/GenBank/DDBJ whole genome shotgun (WGS) entry which is preliminary data.</text>
</comment>
<evidence type="ECO:0000313" key="1">
    <source>
        <dbReference type="EMBL" id="NSL55333.1"/>
    </source>
</evidence>
<dbReference type="EMBL" id="JABCSC020000002">
    <property type="protein sequence ID" value="NSL55333.1"/>
    <property type="molecule type" value="Genomic_DNA"/>
</dbReference>
<accession>A0ABX2IHH0</accession>
<keyword evidence="2" id="KW-1185">Reference proteome</keyword>
<dbReference type="Proteomes" id="UP000778523">
    <property type="component" value="Unassembled WGS sequence"/>
</dbReference>
<proteinExistence type="predicted"/>